<dbReference type="PANTHER" id="PTHR43591:SF24">
    <property type="entry name" value="2-METHOXY-6-POLYPRENYL-1,4-BENZOQUINOL METHYLASE, MITOCHONDRIAL"/>
    <property type="match status" value="1"/>
</dbReference>
<organism evidence="2 3">
    <name type="scientific">Peptoanaerobacter stomatis</name>
    <dbReference type="NCBI Taxonomy" id="796937"/>
    <lineage>
        <taxon>Bacteria</taxon>
        <taxon>Bacillati</taxon>
        <taxon>Bacillota</taxon>
        <taxon>Clostridia</taxon>
        <taxon>Peptostreptococcales</taxon>
        <taxon>Filifactoraceae</taxon>
        <taxon>Peptoanaerobacter</taxon>
    </lineage>
</organism>
<dbReference type="RefSeq" id="WP_009525264.1">
    <property type="nucleotide sequence ID" value="NZ_JH414550.1"/>
</dbReference>
<dbReference type="BioCyc" id="EBAC796937-HMP:GMGH-1031-MONOMER"/>
<evidence type="ECO:0000313" key="3">
    <source>
        <dbReference type="Proteomes" id="UP000006437"/>
    </source>
</evidence>
<protein>
    <recommendedName>
        <fullName evidence="1">Methyltransferase type 11 domain-containing protein</fullName>
    </recommendedName>
</protein>
<dbReference type="EMBL" id="AFZE01000058">
    <property type="protein sequence ID" value="EHL10037.1"/>
    <property type="molecule type" value="Genomic_DNA"/>
</dbReference>
<dbReference type="HOGENOM" id="CLU_037990_4_0_9"/>
<dbReference type="SUPFAM" id="SSF53335">
    <property type="entry name" value="S-adenosyl-L-methionine-dependent methyltransferases"/>
    <property type="match status" value="1"/>
</dbReference>
<dbReference type="InterPro" id="IPR029063">
    <property type="entry name" value="SAM-dependent_MTases_sf"/>
</dbReference>
<dbReference type="InterPro" id="IPR013216">
    <property type="entry name" value="Methyltransf_11"/>
</dbReference>
<evidence type="ECO:0000313" key="2">
    <source>
        <dbReference type="EMBL" id="EHL10037.1"/>
    </source>
</evidence>
<proteinExistence type="predicted"/>
<evidence type="ECO:0000259" key="1">
    <source>
        <dbReference type="Pfam" id="PF08241"/>
    </source>
</evidence>
<comment type="caution">
    <text evidence="2">The sequence shown here is derived from an EMBL/GenBank/DDBJ whole genome shotgun (WGS) entry which is preliminary data.</text>
</comment>
<dbReference type="AlphaFoldDB" id="G9X3S2"/>
<dbReference type="GO" id="GO:0008757">
    <property type="term" value="F:S-adenosylmethionine-dependent methyltransferase activity"/>
    <property type="evidence" value="ECO:0007669"/>
    <property type="project" value="InterPro"/>
</dbReference>
<dbReference type="Pfam" id="PF08241">
    <property type="entry name" value="Methyltransf_11"/>
    <property type="match status" value="1"/>
</dbReference>
<accession>G9X3S2</accession>
<dbReference type="PANTHER" id="PTHR43591">
    <property type="entry name" value="METHYLTRANSFERASE"/>
    <property type="match status" value="1"/>
</dbReference>
<dbReference type="CDD" id="cd02440">
    <property type="entry name" value="AdoMet_MTases"/>
    <property type="match status" value="1"/>
</dbReference>
<feature type="domain" description="Methyltransferase type 11" evidence="1">
    <location>
        <begin position="50"/>
        <end position="144"/>
    </location>
</feature>
<dbReference type="Proteomes" id="UP000006437">
    <property type="component" value="Unassembled WGS sequence"/>
</dbReference>
<sequence>MELKQEIIEYWTSRAKDFSNLHQRELEDIKSGRWLAEISPYLQNKHQKILDIGTGSGFFAILLSTQGYEVTGIDLCEEMIECAINNAKTVGTDVNFMVEDAENPDFEDESFDIIVTRNLTWTLPNMEKAYEKWYKILKKGGVLINLDGNYNVNKLLETPILKKCSHSILSYEQKKKCNKIYSELEKRVRPAYDVEVLKNIGYTVCEVDENLSDRIYKERDEFYNPVRMFKIVAKK</sequence>
<gene>
    <name evidence="2" type="ORF">HMPREF9629_01029</name>
</gene>
<dbReference type="Gene3D" id="3.40.50.150">
    <property type="entry name" value="Vaccinia Virus protein VP39"/>
    <property type="match status" value="1"/>
</dbReference>
<name>G9X3S2_9FIRM</name>
<reference evidence="2 3" key="1">
    <citation type="submission" date="2011-08" db="EMBL/GenBank/DDBJ databases">
        <title>The Genome Sequence of Eubacteriaceae bacterium ACC19a.</title>
        <authorList>
            <consortium name="The Broad Institute Genome Sequencing Platform"/>
            <person name="Earl A."/>
            <person name="Ward D."/>
            <person name="Feldgarden M."/>
            <person name="Gevers D."/>
            <person name="Sizova M."/>
            <person name="Hazen A."/>
            <person name="Epstein S."/>
            <person name="Young S.K."/>
            <person name="Zeng Q."/>
            <person name="Gargeya S."/>
            <person name="Fitzgerald M."/>
            <person name="Haas B."/>
            <person name="Abouelleil A."/>
            <person name="Alvarado L."/>
            <person name="Arachchi H.M."/>
            <person name="Berlin A."/>
            <person name="Brown A."/>
            <person name="Chapman S.B."/>
            <person name="Chen Z."/>
            <person name="Dunbar C."/>
            <person name="Freedman E."/>
            <person name="Gearin G."/>
            <person name="Gellesch M."/>
            <person name="Goldberg J."/>
            <person name="Griggs A."/>
            <person name="Gujja S."/>
            <person name="Heiman D."/>
            <person name="Howarth C."/>
            <person name="Larson L."/>
            <person name="Lui A."/>
            <person name="MacDonald P.J.P."/>
            <person name="Montmayeur A."/>
            <person name="Murphy C."/>
            <person name="Neiman D."/>
            <person name="Pearson M."/>
            <person name="Priest M."/>
            <person name="Roberts A."/>
            <person name="Saif S."/>
            <person name="Shea T."/>
            <person name="Shenoy N."/>
            <person name="Sisk P."/>
            <person name="Stolte C."/>
            <person name="Sykes S."/>
            <person name="Wortman J."/>
            <person name="Nusbaum C."/>
            <person name="Birren B."/>
        </authorList>
    </citation>
    <scope>NUCLEOTIDE SEQUENCE [LARGE SCALE GENOMIC DNA]</scope>
    <source>
        <strain evidence="2 3">ACC19a</strain>
    </source>
</reference>